<dbReference type="Gene3D" id="3.30.360.10">
    <property type="entry name" value="Dihydrodipicolinate Reductase, domain 2"/>
    <property type="match status" value="1"/>
</dbReference>
<accession>C0CKI3</accession>
<dbReference type="HOGENOM" id="CLU_3266460_0_0_9"/>
<evidence type="ECO:0000313" key="2">
    <source>
        <dbReference type="Proteomes" id="UP000003100"/>
    </source>
</evidence>
<name>C0CKI3_BLAHS</name>
<gene>
    <name evidence="1" type="ORF">RUMHYD_01353</name>
</gene>
<proteinExistence type="predicted"/>
<reference evidence="1 2" key="1">
    <citation type="submission" date="2009-01" db="EMBL/GenBank/DDBJ databases">
        <authorList>
            <person name="Fulton L."/>
            <person name="Clifton S."/>
            <person name="Fulton B."/>
            <person name="Xu J."/>
            <person name="Minx P."/>
            <person name="Pepin K.H."/>
            <person name="Johnson M."/>
            <person name="Bhonagiri V."/>
            <person name="Nash W.E."/>
            <person name="Mardis E.R."/>
            <person name="Wilson R.K."/>
        </authorList>
    </citation>
    <scope>NUCLEOTIDE SEQUENCE [LARGE SCALE GENOMIC DNA]</scope>
    <source>
        <strain evidence="2">DSM 10507 / JCM 14656 / S5a33</strain>
    </source>
</reference>
<comment type="caution">
    <text evidence="1">The sequence shown here is derived from an EMBL/GenBank/DDBJ whole genome shotgun (WGS) entry which is preliminary data.</text>
</comment>
<dbReference type="AlphaFoldDB" id="C0CKI3"/>
<organism evidence="1 2">
    <name type="scientific">Blautia hydrogenotrophica (strain DSM 10507 / JCM 14656 / S5a33)</name>
    <name type="common">Ruminococcus hydrogenotrophicus</name>
    <dbReference type="NCBI Taxonomy" id="476272"/>
    <lineage>
        <taxon>Bacteria</taxon>
        <taxon>Bacillati</taxon>
        <taxon>Bacillota</taxon>
        <taxon>Clostridia</taxon>
        <taxon>Lachnospirales</taxon>
        <taxon>Lachnospiraceae</taxon>
        <taxon>Blautia</taxon>
    </lineage>
</organism>
<sequence>MKNTLSGEPYAVSTERAVEAVRTIDACFESLKTGMPVTIER</sequence>
<reference evidence="1 2" key="2">
    <citation type="submission" date="2009-02" db="EMBL/GenBank/DDBJ databases">
        <title>Draft genome sequence of Blautia hydrogenotrophica DSM 10507 (Ruminococcus hydrogenotrophicus DSM 10507).</title>
        <authorList>
            <person name="Sudarsanam P."/>
            <person name="Ley R."/>
            <person name="Guruge J."/>
            <person name="Turnbaugh P.J."/>
            <person name="Mahowald M."/>
            <person name="Liep D."/>
            <person name="Gordon J."/>
        </authorList>
    </citation>
    <scope>NUCLEOTIDE SEQUENCE [LARGE SCALE GENOMIC DNA]</scope>
    <source>
        <strain evidence="2">DSM 10507 / JCM 14656 / S5a33</strain>
    </source>
</reference>
<dbReference type="EMBL" id="ACBZ01000068">
    <property type="protein sequence ID" value="EEG49723.1"/>
    <property type="molecule type" value="Genomic_DNA"/>
</dbReference>
<evidence type="ECO:0000313" key="1">
    <source>
        <dbReference type="EMBL" id="EEG49723.1"/>
    </source>
</evidence>
<dbReference type="Proteomes" id="UP000003100">
    <property type="component" value="Unassembled WGS sequence"/>
</dbReference>
<keyword evidence="2" id="KW-1185">Reference proteome</keyword>
<protein>
    <submittedName>
        <fullName evidence="1">Uncharacterized protein</fullName>
    </submittedName>
</protein>